<dbReference type="RefSeq" id="WP_074795483.1">
    <property type="nucleotide sequence ID" value="NZ_FOAD01000007.1"/>
</dbReference>
<dbReference type="AlphaFoldDB" id="A0A1H7SP72"/>
<proteinExistence type="predicted"/>
<dbReference type="InterPro" id="IPR019151">
    <property type="entry name" value="Proteasome_assmbl_chaperone_2"/>
</dbReference>
<dbReference type="EMBL" id="FOAD01000007">
    <property type="protein sequence ID" value="SEL74169.1"/>
    <property type="molecule type" value="Genomic_DNA"/>
</dbReference>
<gene>
    <name evidence="2" type="ORF">SAMN04488691_107153</name>
</gene>
<protein>
    <recommendedName>
        <fullName evidence="4">PAC2 family protein</fullName>
    </recommendedName>
</protein>
<feature type="region of interest" description="Disordered" evidence="1">
    <location>
        <begin position="227"/>
        <end position="248"/>
    </location>
</feature>
<dbReference type="Gene3D" id="3.40.50.10900">
    <property type="entry name" value="PAC-like subunit"/>
    <property type="match status" value="1"/>
</dbReference>
<dbReference type="Proteomes" id="UP000183894">
    <property type="component" value="Unassembled WGS sequence"/>
</dbReference>
<evidence type="ECO:0008006" key="4">
    <source>
        <dbReference type="Google" id="ProtNLM"/>
    </source>
</evidence>
<dbReference type="Pfam" id="PF09754">
    <property type="entry name" value="PAC2"/>
    <property type="match status" value="1"/>
</dbReference>
<dbReference type="SUPFAM" id="SSF159659">
    <property type="entry name" value="Cgl1923-like"/>
    <property type="match status" value="1"/>
</dbReference>
<dbReference type="PANTHER" id="PTHR35610">
    <property type="entry name" value="3-ISOPROPYLMALATE DEHYDRATASE-RELATED"/>
    <property type="match status" value="1"/>
</dbReference>
<dbReference type="PANTHER" id="PTHR35610:SF8">
    <property type="entry name" value="3-ISOPROPYLMALATE DEHYDRATASE"/>
    <property type="match status" value="1"/>
</dbReference>
<dbReference type="InterPro" id="IPR038389">
    <property type="entry name" value="PSMG2_sf"/>
</dbReference>
<evidence type="ECO:0000313" key="3">
    <source>
        <dbReference type="Proteomes" id="UP000183894"/>
    </source>
</evidence>
<evidence type="ECO:0000256" key="1">
    <source>
        <dbReference type="SAM" id="MobiDB-lite"/>
    </source>
</evidence>
<sequence length="248" mass="26603">MARLSVLEDELTDQLDSPTLIEGLPGVGLVGKIAADHIVDAFDMVHYADVYCDGVPDVAVYMEGDPTLHPPVRLYADAEHDLLVLQSDVPIRPDAATELAVCLEPWFDDLDVMPVFLSGIAREKSDAPPALYGVGCHDALSRLDDVGIGKPTESGLVSGPTGALLSNAVKSGLPALGLIVESDPQFPDPEAARIIIKKGIEPLTGIEVPVDDLIDRAAEIRQAKEQFARQMQQADEESSQARPLGMYQ</sequence>
<reference evidence="2 3" key="1">
    <citation type="submission" date="2016-10" db="EMBL/GenBank/DDBJ databases">
        <authorList>
            <person name="de Groot N.N."/>
        </authorList>
    </citation>
    <scope>NUCLEOTIDE SEQUENCE [LARGE SCALE GENOMIC DNA]</scope>
    <source>
        <strain evidence="2 3">CDM_5</strain>
    </source>
</reference>
<name>A0A1H7SP72_HALLR</name>
<organism evidence="2 3">
    <name type="scientific">Haloferax larsenii</name>
    <dbReference type="NCBI Taxonomy" id="302484"/>
    <lineage>
        <taxon>Archaea</taxon>
        <taxon>Methanobacteriati</taxon>
        <taxon>Methanobacteriota</taxon>
        <taxon>Stenosarchaea group</taxon>
        <taxon>Halobacteria</taxon>
        <taxon>Halobacteriales</taxon>
        <taxon>Haloferacaceae</taxon>
        <taxon>Haloferax</taxon>
    </lineage>
</organism>
<dbReference type="OrthoDB" id="35908at2157"/>
<accession>A0A1H7SP72</accession>
<evidence type="ECO:0000313" key="2">
    <source>
        <dbReference type="EMBL" id="SEL74169.1"/>
    </source>
</evidence>